<dbReference type="Proteomes" id="UP000054217">
    <property type="component" value="Unassembled WGS sequence"/>
</dbReference>
<evidence type="ECO:0000313" key="2">
    <source>
        <dbReference type="Proteomes" id="UP000054217"/>
    </source>
</evidence>
<dbReference type="InParanoid" id="A0A0C3P3N7"/>
<reference evidence="1 2" key="1">
    <citation type="submission" date="2014-04" db="EMBL/GenBank/DDBJ databases">
        <authorList>
            <consortium name="DOE Joint Genome Institute"/>
            <person name="Kuo A."/>
            <person name="Kohler A."/>
            <person name="Costa M.D."/>
            <person name="Nagy L.G."/>
            <person name="Floudas D."/>
            <person name="Copeland A."/>
            <person name="Barry K.W."/>
            <person name="Cichocki N."/>
            <person name="Veneault-Fourrey C."/>
            <person name="LaButti K."/>
            <person name="Lindquist E.A."/>
            <person name="Lipzen A."/>
            <person name="Lundell T."/>
            <person name="Morin E."/>
            <person name="Murat C."/>
            <person name="Sun H."/>
            <person name="Tunlid A."/>
            <person name="Henrissat B."/>
            <person name="Grigoriev I.V."/>
            <person name="Hibbett D.S."/>
            <person name="Martin F."/>
            <person name="Nordberg H.P."/>
            <person name="Cantor M.N."/>
            <person name="Hua S.X."/>
        </authorList>
    </citation>
    <scope>NUCLEOTIDE SEQUENCE [LARGE SCALE GENOMIC DNA]</scope>
    <source>
        <strain evidence="1 2">Marx 270</strain>
    </source>
</reference>
<dbReference type="OrthoDB" id="2683028at2759"/>
<evidence type="ECO:0000313" key="1">
    <source>
        <dbReference type="EMBL" id="KIO02086.1"/>
    </source>
</evidence>
<keyword evidence="2" id="KW-1185">Reference proteome</keyword>
<proteinExistence type="predicted"/>
<sequence length="100" mass="10980">MSPSQDDLREALKSGGTSELNVGKVLTQAFETIQFYPIPTRLLAEILDNPQFHSIDIEQSESYPGRLMVDHFPKSFIGIGGFKTAQSASIPQATPSSFHI</sequence>
<dbReference type="HOGENOM" id="CLU_166292_0_0_1"/>
<dbReference type="EMBL" id="KN831983">
    <property type="protein sequence ID" value="KIO02086.1"/>
    <property type="molecule type" value="Genomic_DNA"/>
</dbReference>
<reference evidence="2" key="2">
    <citation type="submission" date="2015-01" db="EMBL/GenBank/DDBJ databases">
        <title>Evolutionary Origins and Diversification of the Mycorrhizal Mutualists.</title>
        <authorList>
            <consortium name="DOE Joint Genome Institute"/>
            <consortium name="Mycorrhizal Genomics Consortium"/>
            <person name="Kohler A."/>
            <person name="Kuo A."/>
            <person name="Nagy L.G."/>
            <person name="Floudas D."/>
            <person name="Copeland A."/>
            <person name="Barry K.W."/>
            <person name="Cichocki N."/>
            <person name="Veneault-Fourrey C."/>
            <person name="LaButti K."/>
            <person name="Lindquist E.A."/>
            <person name="Lipzen A."/>
            <person name="Lundell T."/>
            <person name="Morin E."/>
            <person name="Murat C."/>
            <person name="Riley R."/>
            <person name="Ohm R."/>
            <person name="Sun H."/>
            <person name="Tunlid A."/>
            <person name="Henrissat B."/>
            <person name="Grigoriev I.V."/>
            <person name="Hibbett D.S."/>
            <person name="Martin F."/>
        </authorList>
    </citation>
    <scope>NUCLEOTIDE SEQUENCE [LARGE SCALE GENOMIC DNA]</scope>
    <source>
        <strain evidence="2">Marx 270</strain>
    </source>
</reference>
<dbReference type="AlphaFoldDB" id="A0A0C3P3N7"/>
<gene>
    <name evidence="1" type="ORF">M404DRAFT_9904</name>
</gene>
<accession>A0A0C3P3N7</accession>
<protein>
    <submittedName>
        <fullName evidence="1">Uncharacterized protein</fullName>
    </submittedName>
</protein>
<organism evidence="1 2">
    <name type="scientific">Pisolithus tinctorius Marx 270</name>
    <dbReference type="NCBI Taxonomy" id="870435"/>
    <lineage>
        <taxon>Eukaryota</taxon>
        <taxon>Fungi</taxon>
        <taxon>Dikarya</taxon>
        <taxon>Basidiomycota</taxon>
        <taxon>Agaricomycotina</taxon>
        <taxon>Agaricomycetes</taxon>
        <taxon>Agaricomycetidae</taxon>
        <taxon>Boletales</taxon>
        <taxon>Sclerodermatineae</taxon>
        <taxon>Pisolithaceae</taxon>
        <taxon>Pisolithus</taxon>
    </lineage>
</organism>
<name>A0A0C3P3N7_PISTI</name>